<dbReference type="PANTHER" id="PTHR24264">
    <property type="entry name" value="TRYPSIN-RELATED"/>
    <property type="match status" value="1"/>
</dbReference>
<dbReference type="PRINTS" id="PR00722">
    <property type="entry name" value="CHYMOTRYPSIN"/>
</dbReference>
<dbReference type="OrthoDB" id="6755574at2759"/>
<accession>N6TW82</accession>
<organism evidence="9">
    <name type="scientific">Dendroctonus ponderosae</name>
    <name type="common">Mountain pine beetle</name>
    <dbReference type="NCBI Taxonomy" id="77166"/>
    <lineage>
        <taxon>Eukaryota</taxon>
        <taxon>Metazoa</taxon>
        <taxon>Ecdysozoa</taxon>
        <taxon>Arthropoda</taxon>
        <taxon>Hexapoda</taxon>
        <taxon>Insecta</taxon>
        <taxon>Pterygota</taxon>
        <taxon>Neoptera</taxon>
        <taxon>Endopterygota</taxon>
        <taxon>Coleoptera</taxon>
        <taxon>Polyphaga</taxon>
        <taxon>Cucujiformia</taxon>
        <taxon>Curculionidae</taxon>
        <taxon>Scolytinae</taxon>
        <taxon>Dendroctonus</taxon>
    </lineage>
</organism>
<dbReference type="InterPro" id="IPR043504">
    <property type="entry name" value="Peptidase_S1_PA_chymotrypsin"/>
</dbReference>
<dbReference type="InterPro" id="IPR001254">
    <property type="entry name" value="Trypsin_dom"/>
</dbReference>
<dbReference type="GO" id="GO:0006508">
    <property type="term" value="P:proteolysis"/>
    <property type="evidence" value="ECO:0007669"/>
    <property type="project" value="UniProtKB-KW"/>
</dbReference>
<dbReference type="Gene3D" id="2.40.10.10">
    <property type="entry name" value="Trypsin-like serine proteases"/>
    <property type="match status" value="1"/>
</dbReference>
<protein>
    <recommendedName>
        <fullName evidence="8">Peptidase S1 domain-containing protein</fullName>
    </recommendedName>
</protein>
<dbReference type="InterPro" id="IPR001314">
    <property type="entry name" value="Peptidase_S1A"/>
</dbReference>
<dbReference type="InterPro" id="IPR050127">
    <property type="entry name" value="Serine_Proteases_S1"/>
</dbReference>
<dbReference type="Proteomes" id="UP000019118">
    <property type="component" value="Unassembled WGS sequence"/>
</dbReference>
<evidence type="ECO:0000313" key="9">
    <source>
        <dbReference type="EMBL" id="ENN82333.1"/>
    </source>
</evidence>
<keyword evidence="6" id="KW-1015">Disulfide bond</keyword>
<evidence type="ECO:0000259" key="8">
    <source>
        <dbReference type="PROSITE" id="PS50240"/>
    </source>
</evidence>
<keyword evidence="3 7" id="KW-0645">Protease</keyword>
<dbReference type="FunFam" id="2.40.10.10:FF:000036">
    <property type="entry name" value="Trypsin beta"/>
    <property type="match status" value="1"/>
</dbReference>
<dbReference type="EnsemblMetazoa" id="XM_019915870.1">
    <property type="protein sequence ID" value="XP_019771429.1"/>
    <property type="gene ID" value="LOC109545281"/>
</dbReference>
<dbReference type="PROSITE" id="PS00134">
    <property type="entry name" value="TRYPSIN_HIS"/>
    <property type="match status" value="1"/>
</dbReference>
<keyword evidence="2" id="KW-0964">Secreted</keyword>
<evidence type="ECO:0000313" key="10">
    <source>
        <dbReference type="EnsemblMetazoa" id="XP_019771429.1"/>
    </source>
</evidence>
<evidence type="ECO:0000256" key="6">
    <source>
        <dbReference type="ARBA" id="ARBA00023157"/>
    </source>
</evidence>
<dbReference type="PANTHER" id="PTHR24264:SF15">
    <property type="entry name" value="RIKEN CDNA 2210010C04 GENE"/>
    <property type="match status" value="1"/>
</dbReference>
<dbReference type="InterPro" id="IPR033116">
    <property type="entry name" value="TRYPSIN_SER"/>
</dbReference>
<reference evidence="9 11" key="1">
    <citation type="journal article" date="2013" name="Genome Biol.">
        <title>Draft genome of the mountain pine beetle, Dendroctonus ponderosae Hopkins, a major forest pest.</title>
        <authorList>
            <person name="Keeling C.I."/>
            <person name="Yuen M.M."/>
            <person name="Liao N.Y."/>
            <person name="Docking T.R."/>
            <person name="Chan S.K."/>
            <person name="Taylor G.A."/>
            <person name="Palmquist D.L."/>
            <person name="Jackman S.D."/>
            <person name="Nguyen A."/>
            <person name="Li M."/>
            <person name="Henderson H."/>
            <person name="Janes J.K."/>
            <person name="Zhao Y."/>
            <person name="Pandoh P."/>
            <person name="Moore R."/>
            <person name="Sperling F.A."/>
            <person name="Huber D.P."/>
            <person name="Birol I."/>
            <person name="Jones S.J."/>
            <person name="Bohlmann J."/>
        </authorList>
    </citation>
    <scope>NUCLEOTIDE SEQUENCE</scope>
</reference>
<feature type="non-terminal residue" evidence="9">
    <location>
        <position position="1"/>
    </location>
</feature>
<gene>
    <name evidence="10" type="primary">109545281</name>
    <name evidence="9" type="ORF">YQE_01292</name>
</gene>
<dbReference type="PROSITE" id="PS50240">
    <property type="entry name" value="TRYPSIN_DOM"/>
    <property type="match status" value="1"/>
</dbReference>
<dbReference type="HOGENOM" id="CLU_006842_7_0_1"/>
<comment type="subcellular location">
    <subcellularLocation>
        <location evidence="1">Secreted</location>
        <location evidence="1">Extracellular space</location>
    </subcellularLocation>
</comment>
<dbReference type="GO" id="GO:0005615">
    <property type="term" value="C:extracellular space"/>
    <property type="evidence" value="ECO:0007669"/>
    <property type="project" value="TreeGrafter"/>
</dbReference>
<keyword evidence="5 7" id="KW-0720">Serine protease</keyword>
<reference evidence="10" key="2">
    <citation type="submission" date="2024-08" db="UniProtKB">
        <authorList>
            <consortium name="EnsemblMetazoa"/>
        </authorList>
    </citation>
    <scope>IDENTIFICATION</scope>
</reference>
<dbReference type="CDD" id="cd00190">
    <property type="entry name" value="Tryp_SPc"/>
    <property type="match status" value="1"/>
</dbReference>
<dbReference type="FunFam" id="2.40.10.10:FF:000068">
    <property type="entry name" value="transmembrane protease serine 2"/>
    <property type="match status" value="1"/>
</dbReference>
<evidence type="ECO:0000256" key="7">
    <source>
        <dbReference type="RuleBase" id="RU363034"/>
    </source>
</evidence>
<dbReference type="InterPro" id="IPR018114">
    <property type="entry name" value="TRYPSIN_HIS"/>
</dbReference>
<evidence type="ECO:0000256" key="1">
    <source>
        <dbReference type="ARBA" id="ARBA00004239"/>
    </source>
</evidence>
<feature type="domain" description="Peptidase S1" evidence="8">
    <location>
        <begin position="37"/>
        <end position="273"/>
    </location>
</feature>
<evidence type="ECO:0000256" key="2">
    <source>
        <dbReference type="ARBA" id="ARBA00022525"/>
    </source>
</evidence>
<evidence type="ECO:0000256" key="5">
    <source>
        <dbReference type="ARBA" id="ARBA00022825"/>
    </source>
</evidence>
<dbReference type="SUPFAM" id="SSF50494">
    <property type="entry name" value="Trypsin-like serine proteases"/>
    <property type="match status" value="1"/>
</dbReference>
<keyword evidence="4 7" id="KW-0378">Hydrolase</keyword>
<sequence length="293" mass="32385">MDLWVHLISWFLSINSIESNGKVLTPPPGGNDTEMRVIKGFPCSTNDFPFMVLLAGKSKPAGWARLCGGSLINAVWVLTAAHCVVENRGYAVLVGLNSPGKARTDIVLVRGIYSHPQFDRLDFSHDISMLRLDERVEVSDYIEYVQLPRVLATKEPIVPCSQAMIMGWGKTESSIPDLDNLQCAFVPMLAIDKCQEIFRRHHAVDMRDDFFCTLSADGVDACQGDSGGPLLCDSVQVGIVSWGIDCGKPNNPGVYTRTDIHLMFLTHVMKNKAAPANSLRLPLFMAALYMIKR</sequence>
<dbReference type="KEGG" id="dpa:109545281"/>
<dbReference type="SMART" id="SM00020">
    <property type="entry name" value="Tryp_SPc"/>
    <property type="match status" value="1"/>
</dbReference>
<dbReference type="InterPro" id="IPR009003">
    <property type="entry name" value="Peptidase_S1_PA"/>
</dbReference>
<name>N6TW82_DENPD</name>
<evidence type="ECO:0000256" key="3">
    <source>
        <dbReference type="ARBA" id="ARBA00022670"/>
    </source>
</evidence>
<dbReference type="GO" id="GO:0004252">
    <property type="term" value="F:serine-type endopeptidase activity"/>
    <property type="evidence" value="ECO:0007669"/>
    <property type="project" value="InterPro"/>
</dbReference>
<dbReference type="PROSITE" id="PS00135">
    <property type="entry name" value="TRYPSIN_SER"/>
    <property type="match status" value="1"/>
</dbReference>
<dbReference type="EMBL" id="KB739222">
    <property type="protein sequence ID" value="ENN82333.1"/>
    <property type="molecule type" value="Genomic_DNA"/>
</dbReference>
<evidence type="ECO:0000256" key="4">
    <source>
        <dbReference type="ARBA" id="ARBA00022801"/>
    </source>
</evidence>
<proteinExistence type="predicted"/>
<dbReference type="Pfam" id="PF00089">
    <property type="entry name" value="Trypsin"/>
    <property type="match status" value="1"/>
</dbReference>
<evidence type="ECO:0000313" key="11">
    <source>
        <dbReference type="Proteomes" id="UP000019118"/>
    </source>
</evidence>
<dbReference type="AlphaFoldDB" id="N6TW82"/>
<dbReference type="OMA" id="FSESVEC"/>
<keyword evidence="11" id="KW-1185">Reference proteome</keyword>